<dbReference type="InterPro" id="IPR040521">
    <property type="entry name" value="KDZ"/>
</dbReference>
<reference evidence="3 4" key="1">
    <citation type="submission" date="2020-04" db="EMBL/GenBank/DDBJ databases">
        <title>Chromosome-level genome assembly of a cyprinid fish Onychostoma macrolepis by integration of Nanopore Sequencing, Bionano and Hi-C technology.</title>
        <authorList>
            <person name="Wang D."/>
        </authorList>
    </citation>
    <scope>NUCLEOTIDE SEQUENCE [LARGE SCALE GENOMIC DNA]</scope>
    <source>
        <strain evidence="3">SWU-2019</strain>
        <tissue evidence="3">Muscle</tissue>
    </source>
</reference>
<dbReference type="AlphaFoldDB" id="A0A7J6BR61"/>
<name>A0A7J6BR61_9TELE</name>
<evidence type="ECO:0000259" key="2">
    <source>
        <dbReference type="Pfam" id="PF18804"/>
    </source>
</evidence>
<protein>
    <recommendedName>
        <fullName evidence="2">CxC3 like cysteine cluster domain-containing protein</fullName>
    </recommendedName>
</protein>
<accession>A0A7J6BR61</accession>
<evidence type="ECO:0000256" key="1">
    <source>
        <dbReference type="SAM" id="MobiDB-lite"/>
    </source>
</evidence>
<feature type="region of interest" description="Disordered" evidence="1">
    <location>
        <begin position="33"/>
        <end position="95"/>
    </location>
</feature>
<dbReference type="EMBL" id="JAAMOB010000022">
    <property type="protein sequence ID" value="KAF4097446.1"/>
    <property type="molecule type" value="Genomic_DNA"/>
</dbReference>
<keyword evidence="4" id="KW-1185">Reference proteome</keyword>
<dbReference type="CDD" id="cd19757">
    <property type="entry name" value="Bbox1"/>
    <property type="match status" value="1"/>
</dbReference>
<gene>
    <name evidence="3" type="ORF">G5714_021454</name>
</gene>
<dbReference type="PANTHER" id="PTHR33104:SF2">
    <property type="entry name" value="CXC3 LIKE CYSTEINE CLUSTER DOMAIN-CONTAINING PROTEIN"/>
    <property type="match status" value="1"/>
</dbReference>
<dbReference type="Proteomes" id="UP000579812">
    <property type="component" value="Unassembled WGS sequence"/>
</dbReference>
<organism evidence="3 4">
    <name type="scientific">Onychostoma macrolepis</name>
    <dbReference type="NCBI Taxonomy" id="369639"/>
    <lineage>
        <taxon>Eukaryota</taxon>
        <taxon>Metazoa</taxon>
        <taxon>Chordata</taxon>
        <taxon>Craniata</taxon>
        <taxon>Vertebrata</taxon>
        <taxon>Euteleostomi</taxon>
        <taxon>Actinopterygii</taxon>
        <taxon>Neopterygii</taxon>
        <taxon>Teleostei</taxon>
        <taxon>Ostariophysi</taxon>
        <taxon>Cypriniformes</taxon>
        <taxon>Cyprinidae</taxon>
        <taxon>Acrossocheilinae</taxon>
        <taxon>Onychostoma</taxon>
    </lineage>
</organism>
<feature type="compositionally biased region" description="Polar residues" evidence="1">
    <location>
        <begin position="37"/>
        <end position="55"/>
    </location>
</feature>
<dbReference type="InterPro" id="IPR040564">
    <property type="entry name" value="CxC3-like"/>
</dbReference>
<evidence type="ECO:0000313" key="4">
    <source>
        <dbReference type="Proteomes" id="UP000579812"/>
    </source>
</evidence>
<comment type="caution">
    <text evidence="3">The sequence shown here is derived from an EMBL/GenBank/DDBJ whole genome shotgun (WGS) entry which is preliminary data.</text>
</comment>
<sequence>MDRHLKEISDLVDQAAYQAHLQALEQLISMHQEAEPSISQPSISHLSTSQPSNNKQEVRWIKRDSDGNIIYGRPRSSRKQGGPSHSQSRKTGVSHVRALETSGEVTSDFPSVTAESFLQELKCSLGEDIHEDETPPQASTDWSTRKSLISGWWEKERPRLVNTMVARQHAATRICQHCGNGPAVIRCCDCRPHPFLCGQCDVRVHQGRYDLRLPQIRCKACEATWSPGVDDLIHNDYSPATSHHSTVYATDVLFSFEELKMAAPGMSSQAFLRILDQRTVRFGRVILKISTSTPLATDFDIISPISFPYPEVFPWINGPNIPQIHQCIVGNITADKSFLEWEAVRFEVDKLCQEDHFDCPACSPDMLAVSVDGNRKHYRFKSAARSEEQAIFDGVFIANDDDVARFVDYVHTSTSHVSGRGVCGGQWSAARKTSQKSSGKTDEEGLELAVCRHGVLLRALNMFRGEIFAYLLYLQKQMACKQVTFFTMDVACKYWPYLRRVTEKCPELQDLLTMRPFLSVFHAKAHDFKCEVKWSGAYQEGAGSTLGEEVEQCNAFLSRIAVTTKHMSKAGRIDMLTVMAMRWNQRKFDNLASALARRYRKATIALQCQLHNMEAMKMEMDITDNQLESWIIDINEWAEATTSPNDADLAAVASRIEELVANVKRRSQRLYKDNDGCKGRARIRRKIREGKKCLLSVVEKYNTLVPNAEHLTLDTILSDEIVWPWQLTHGDSVDLRTKRKAFDMVMAVRRLEEEKRILIAEMNKHWKSLCTRADTLKHMSSRLSNVTSGETWGLLQDGIQGLQSLTMKNKQASNSLAKHAKNCYVQVLTETEINFDSDSEEYHTSSDSEHD</sequence>
<dbReference type="Pfam" id="PF18758">
    <property type="entry name" value="KDZ"/>
    <property type="match status" value="1"/>
</dbReference>
<evidence type="ECO:0000313" key="3">
    <source>
        <dbReference type="EMBL" id="KAF4097446.1"/>
    </source>
</evidence>
<dbReference type="Pfam" id="PF18804">
    <property type="entry name" value="CxC3"/>
    <property type="match status" value="1"/>
</dbReference>
<feature type="domain" description="CxC3 like cysteine cluster" evidence="2">
    <location>
        <begin position="198"/>
        <end position="276"/>
    </location>
</feature>
<dbReference type="PANTHER" id="PTHR33104">
    <property type="entry name" value="SI:DKEY-29D5.2"/>
    <property type="match status" value="1"/>
</dbReference>
<feature type="compositionally biased region" description="Basic and acidic residues" evidence="1">
    <location>
        <begin position="56"/>
        <end position="66"/>
    </location>
</feature>
<proteinExistence type="predicted"/>